<dbReference type="CDD" id="cd22910">
    <property type="entry name" value="HFD_H2B"/>
    <property type="match status" value="1"/>
</dbReference>
<organism evidence="5 6">
    <name type="scientific">Arabidopsis suecica</name>
    <name type="common">Swedish thale-cress</name>
    <name type="synonym">Cardaminopsis suecica</name>
    <dbReference type="NCBI Taxonomy" id="45249"/>
    <lineage>
        <taxon>Eukaryota</taxon>
        <taxon>Viridiplantae</taxon>
        <taxon>Streptophyta</taxon>
        <taxon>Embryophyta</taxon>
        <taxon>Tracheophyta</taxon>
        <taxon>Spermatophyta</taxon>
        <taxon>Magnoliopsida</taxon>
        <taxon>eudicotyledons</taxon>
        <taxon>Gunneridae</taxon>
        <taxon>Pentapetalae</taxon>
        <taxon>rosids</taxon>
        <taxon>malvids</taxon>
        <taxon>Brassicales</taxon>
        <taxon>Brassicaceae</taxon>
        <taxon>Camelineae</taxon>
        <taxon>Arabidopsis</taxon>
    </lineage>
</organism>
<comment type="similarity">
    <text evidence="2">Belongs to the histone H2B family.</text>
</comment>
<sequence>MSIGELLLPHPKKPFYILTTLTFTVSLTKKMAPRKPKVVTVTKKKKVVEETIKVTVTEGGDACVTTETANDQETQDLTFSIPVGENVTTVEIPVEVRDEQSPQPPETPASKSEGTLKKTDKVEKKKKKKKKKRDDLAGDEYRRYVYKVMKQVHPDLGITSKAMTVVNMFMGDMFERIAQEAARLNDYRKRKTLSSREIEAAVRLVLPGELSRHAVAEGSKAVSNYVGYGSRKR</sequence>
<dbReference type="InterPro" id="IPR000558">
    <property type="entry name" value="Histone_H2B"/>
</dbReference>
<feature type="compositionally biased region" description="Basic and acidic residues" evidence="3">
    <location>
        <begin position="114"/>
        <end position="123"/>
    </location>
</feature>
<proteinExistence type="inferred from homology"/>
<dbReference type="SMART" id="SM00427">
    <property type="entry name" value="H2B"/>
    <property type="match status" value="1"/>
</dbReference>
<dbReference type="Proteomes" id="UP000694251">
    <property type="component" value="Chromosome 1"/>
</dbReference>
<protein>
    <submittedName>
        <fullName evidence="5">Histone H2A/H2B/H3</fullName>
    </submittedName>
</protein>
<evidence type="ECO:0000313" key="6">
    <source>
        <dbReference type="Proteomes" id="UP000694251"/>
    </source>
</evidence>
<feature type="region of interest" description="Disordered" evidence="3">
    <location>
        <begin position="94"/>
        <end position="134"/>
    </location>
</feature>
<evidence type="ECO:0000256" key="2">
    <source>
        <dbReference type="ARBA" id="ARBA00006846"/>
    </source>
</evidence>
<keyword evidence="6" id="KW-1185">Reference proteome</keyword>
<evidence type="ECO:0000313" key="5">
    <source>
        <dbReference type="EMBL" id="KAG7653512.1"/>
    </source>
</evidence>
<reference evidence="5 6" key="1">
    <citation type="submission" date="2020-12" db="EMBL/GenBank/DDBJ databases">
        <title>Concerted genomic and epigenomic changes stabilize Arabidopsis allopolyploids.</title>
        <authorList>
            <person name="Chen Z."/>
        </authorList>
    </citation>
    <scope>NUCLEOTIDE SEQUENCE [LARGE SCALE GENOMIC DNA]</scope>
    <source>
        <strain evidence="5">As9502</strain>
        <tissue evidence="5">Leaf</tissue>
    </source>
</reference>
<dbReference type="EMBL" id="JAEFBJ010000001">
    <property type="protein sequence ID" value="KAG7653512.1"/>
    <property type="molecule type" value="Genomic_DNA"/>
</dbReference>
<dbReference type="PANTHER" id="PTHR23428">
    <property type="entry name" value="HISTONE H2B"/>
    <property type="match status" value="1"/>
</dbReference>
<dbReference type="GO" id="GO:0003677">
    <property type="term" value="F:DNA binding"/>
    <property type="evidence" value="ECO:0007669"/>
    <property type="project" value="InterPro"/>
</dbReference>
<feature type="domain" description="Core Histone H2A/H2B/H3" evidence="4">
    <location>
        <begin position="123"/>
        <end position="204"/>
    </location>
</feature>
<evidence type="ECO:0000256" key="1">
    <source>
        <dbReference type="ARBA" id="ARBA00002001"/>
    </source>
</evidence>
<dbReference type="Pfam" id="PF00125">
    <property type="entry name" value="Histone"/>
    <property type="match status" value="1"/>
</dbReference>
<evidence type="ECO:0000256" key="3">
    <source>
        <dbReference type="SAM" id="MobiDB-lite"/>
    </source>
</evidence>
<gene>
    <name evidence="5" type="ORF">ISN44_As01g007670</name>
</gene>
<dbReference type="FunFam" id="1.10.20.10:FF:000043">
    <property type="entry name" value="Histone H2B"/>
    <property type="match status" value="1"/>
</dbReference>
<dbReference type="GO" id="GO:0005634">
    <property type="term" value="C:nucleus"/>
    <property type="evidence" value="ECO:0007669"/>
    <property type="project" value="UniProtKB-ARBA"/>
</dbReference>
<dbReference type="GO" id="GO:0000786">
    <property type="term" value="C:nucleosome"/>
    <property type="evidence" value="ECO:0007669"/>
    <property type="project" value="InterPro"/>
</dbReference>
<name>A0A8T2H330_ARASU</name>
<dbReference type="GO" id="GO:0030527">
    <property type="term" value="F:structural constituent of chromatin"/>
    <property type="evidence" value="ECO:0007669"/>
    <property type="project" value="InterPro"/>
</dbReference>
<comment type="caution">
    <text evidence="5">The sequence shown here is derived from an EMBL/GenBank/DDBJ whole genome shotgun (WGS) entry which is preliminary data.</text>
</comment>
<accession>A0A8T2H330</accession>
<dbReference type="OrthoDB" id="1166527at2759"/>
<evidence type="ECO:0000259" key="4">
    <source>
        <dbReference type="Pfam" id="PF00125"/>
    </source>
</evidence>
<dbReference type="InterPro" id="IPR007125">
    <property type="entry name" value="H2A/H2B/H3"/>
</dbReference>
<comment type="function">
    <text evidence="1">Core component of nucleosome. Nucleosomes wrap and compact DNA into chromatin, limiting DNA accessibility to the cellular machineries which require DNA as a template. Histones thereby play a central role in transcription regulation, DNA repair, DNA replication and chromosomal stability. DNA accessibility is regulated via a complex set of post-translational modifications of histones, also called histone code, and nucleosome remodeling.</text>
</comment>
<dbReference type="AlphaFoldDB" id="A0A8T2H330"/>